<proteinExistence type="predicted"/>
<evidence type="ECO:0008006" key="3">
    <source>
        <dbReference type="Google" id="ProtNLM"/>
    </source>
</evidence>
<reference evidence="2" key="1">
    <citation type="submission" date="2019-03" db="EMBL/GenBank/DDBJ databases">
        <authorList>
            <person name="Li J."/>
        </authorList>
    </citation>
    <scope>NUCLEOTIDE SEQUENCE [LARGE SCALE GENOMIC DNA]</scope>
    <source>
        <strain evidence="2">2251</strain>
    </source>
</reference>
<dbReference type="RefSeq" id="WP_135312861.1">
    <property type="nucleotide sequence ID" value="NZ_CP038439.1"/>
</dbReference>
<sequence>MRLILHPGPPKTATSALQSWCYENRGVLAENGIHYATVDTPHDPKHQWLMKALKQGDLSRLEDEIQLFQAGNAHTLILSCEGVMVNRSLLAAQTWHAFRTILSDFDITLFMVRRDPERWLASLWKQRIINPVARGKILDVPDFEEFKNDKAVRQMIDLPTMSSVMQAETGADRTVTAEMGPAMLAEFQAVLGLPTHVKTQTLPIANEALPDAFISVYRQLARHAEDGWLLRLAFFSVFATIEPTNNIMIGNVARRYESAEPHVRARSLACLLAALDAVVLTRESDLRLAGAVREMSKPWFRNCENC</sequence>
<organism evidence="1 2">
    <name type="scientific">Paracoccus liaowanqingii</name>
    <dbReference type="NCBI Taxonomy" id="2560053"/>
    <lineage>
        <taxon>Bacteria</taxon>
        <taxon>Pseudomonadati</taxon>
        <taxon>Pseudomonadota</taxon>
        <taxon>Alphaproteobacteria</taxon>
        <taxon>Rhodobacterales</taxon>
        <taxon>Paracoccaceae</taxon>
        <taxon>Paracoccus</taxon>
    </lineage>
</organism>
<dbReference type="AlphaFoldDB" id="A0A4V1BJ01"/>
<evidence type="ECO:0000313" key="1">
    <source>
        <dbReference type="EMBL" id="QBX34572.1"/>
    </source>
</evidence>
<evidence type="ECO:0000313" key="2">
    <source>
        <dbReference type="Proteomes" id="UP000296374"/>
    </source>
</evidence>
<dbReference type="EMBL" id="CP038439">
    <property type="protein sequence ID" value="QBX34572.1"/>
    <property type="molecule type" value="Genomic_DNA"/>
</dbReference>
<protein>
    <recommendedName>
        <fullName evidence="3">Sulfotransferase family protein</fullName>
    </recommendedName>
</protein>
<accession>A0A4V1BJ01</accession>
<dbReference type="SUPFAM" id="SSF52540">
    <property type="entry name" value="P-loop containing nucleoside triphosphate hydrolases"/>
    <property type="match status" value="1"/>
</dbReference>
<dbReference type="InterPro" id="IPR027417">
    <property type="entry name" value="P-loop_NTPase"/>
</dbReference>
<name>A0A4V1BJ01_9RHOB</name>
<dbReference type="Proteomes" id="UP000296374">
    <property type="component" value="Chromosome"/>
</dbReference>
<dbReference type="KEGG" id="plia:E4191_07505"/>
<gene>
    <name evidence="1" type="ORF">E4191_07505</name>
</gene>